<dbReference type="Gene3D" id="3.40.50.2300">
    <property type="match status" value="2"/>
</dbReference>
<keyword evidence="3" id="KW-0238">DNA-binding</keyword>
<dbReference type="GO" id="GO:0003700">
    <property type="term" value="F:DNA-binding transcription factor activity"/>
    <property type="evidence" value="ECO:0007669"/>
    <property type="project" value="TreeGrafter"/>
</dbReference>
<dbReference type="PROSITE" id="PS00356">
    <property type="entry name" value="HTH_LACI_1"/>
    <property type="match status" value="1"/>
</dbReference>
<gene>
    <name evidence="6" type="ORF">TM49_13985</name>
</gene>
<dbReference type="InterPro" id="IPR046335">
    <property type="entry name" value="LacI/GalR-like_sensor"/>
</dbReference>
<feature type="domain" description="HTH lacI-type" evidence="5">
    <location>
        <begin position="63"/>
        <end position="110"/>
    </location>
</feature>
<proteinExistence type="predicted"/>
<evidence type="ECO:0000259" key="5">
    <source>
        <dbReference type="PROSITE" id="PS50932"/>
    </source>
</evidence>
<evidence type="ECO:0000256" key="2">
    <source>
        <dbReference type="ARBA" id="ARBA00023015"/>
    </source>
</evidence>
<dbReference type="KEGG" id="mey:TM49_13985"/>
<protein>
    <recommendedName>
        <fullName evidence="5">HTH lacI-type domain-containing protein</fullName>
    </recommendedName>
</protein>
<dbReference type="Proteomes" id="UP000032611">
    <property type="component" value="Chromosome"/>
</dbReference>
<sequence>MLFSFHLPKARKIPDAQTSLQRSPSAVFQTVNGVLNLFSNLLRVGIFVKYDCVNRGNVMKKRIRMVDIADAAKVSRTTVSLVMNNIPGTRIAEATRQHVIRVARELGYAPGPLIEDIDPEQKRIFGVLMNELAAAYPTDLIDSLQTFADDHGFQVVIQVTGLNPDHETAALRNFSRLGAEGVIYATAFTTIVTPSPALDSHRHVFLNCRRKDGAGTSVLPAERHNGALATQHLIDRGCRRIATITGDPWQLACKERLAGYRRALNQAGLAHYPALECSTDWGHRQAHIATTEMLEQGAGPDGIVCQNDIIARGAIAAIRDFGLRVPDDIAVIGYDNREFTKDLHISTIILPHVAMAERAMTILTDDHPLKDGTQTIPGNLVTRDSTAKGEAVATEQEDGK</sequence>
<evidence type="ECO:0000313" key="6">
    <source>
        <dbReference type="EMBL" id="AJY46533.1"/>
    </source>
</evidence>
<dbReference type="STRING" id="1486262.TM49_13985"/>
<dbReference type="EMBL" id="CP010803">
    <property type="protein sequence ID" value="AJY46533.1"/>
    <property type="molecule type" value="Genomic_DNA"/>
</dbReference>
<reference evidence="6 7" key="1">
    <citation type="journal article" date="2015" name="Genome Announc.">
        <title>Complete genome sequence of Martelella endophytica YC6887, which has antifungal activity associated with a halophyte.</title>
        <authorList>
            <person name="Khan A."/>
            <person name="Khan H."/>
            <person name="Chung E.J."/>
            <person name="Hossain M.T."/>
            <person name="Chung Y.R."/>
        </authorList>
    </citation>
    <scope>NUCLEOTIDE SEQUENCE [LARGE SCALE GENOMIC DNA]</scope>
    <source>
        <strain evidence="6">YC6887</strain>
    </source>
</reference>
<dbReference type="InterPro" id="IPR010982">
    <property type="entry name" value="Lambda_DNA-bd_dom_sf"/>
</dbReference>
<dbReference type="SUPFAM" id="SSF53822">
    <property type="entry name" value="Periplasmic binding protein-like I"/>
    <property type="match status" value="1"/>
</dbReference>
<accession>A0A0D5LT39</accession>
<dbReference type="Pfam" id="PF13377">
    <property type="entry name" value="Peripla_BP_3"/>
    <property type="match status" value="1"/>
</dbReference>
<dbReference type="SMART" id="SM00354">
    <property type="entry name" value="HTH_LACI"/>
    <property type="match status" value="1"/>
</dbReference>
<keyword evidence="4" id="KW-0804">Transcription</keyword>
<dbReference type="PANTHER" id="PTHR30146">
    <property type="entry name" value="LACI-RELATED TRANSCRIPTIONAL REPRESSOR"/>
    <property type="match status" value="1"/>
</dbReference>
<dbReference type="PANTHER" id="PTHR30146:SF148">
    <property type="entry name" value="HTH-TYPE TRANSCRIPTIONAL REPRESSOR PURR-RELATED"/>
    <property type="match status" value="1"/>
</dbReference>
<keyword evidence="2" id="KW-0805">Transcription regulation</keyword>
<dbReference type="InterPro" id="IPR028082">
    <property type="entry name" value="Peripla_BP_I"/>
</dbReference>
<dbReference type="AlphaFoldDB" id="A0A0D5LT39"/>
<dbReference type="HOGENOM" id="CLU_037628_6_0_5"/>
<keyword evidence="7" id="KW-1185">Reference proteome</keyword>
<name>A0A0D5LT39_MAREN</name>
<dbReference type="InterPro" id="IPR000843">
    <property type="entry name" value="HTH_LacI"/>
</dbReference>
<dbReference type="Gene3D" id="1.10.260.40">
    <property type="entry name" value="lambda repressor-like DNA-binding domains"/>
    <property type="match status" value="1"/>
</dbReference>
<dbReference type="PROSITE" id="PS50932">
    <property type="entry name" value="HTH_LACI_2"/>
    <property type="match status" value="1"/>
</dbReference>
<dbReference type="CDD" id="cd06288">
    <property type="entry name" value="PBP1_sucrose_transcription_regulator"/>
    <property type="match status" value="1"/>
</dbReference>
<dbReference type="SUPFAM" id="SSF47413">
    <property type="entry name" value="lambda repressor-like DNA-binding domains"/>
    <property type="match status" value="1"/>
</dbReference>
<evidence type="ECO:0000256" key="3">
    <source>
        <dbReference type="ARBA" id="ARBA00023125"/>
    </source>
</evidence>
<organism evidence="6 7">
    <name type="scientific">Martelella endophytica</name>
    <dbReference type="NCBI Taxonomy" id="1486262"/>
    <lineage>
        <taxon>Bacteria</taxon>
        <taxon>Pseudomonadati</taxon>
        <taxon>Pseudomonadota</taxon>
        <taxon>Alphaproteobacteria</taxon>
        <taxon>Hyphomicrobiales</taxon>
        <taxon>Aurantimonadaceae</taxon>
        <taxon>Martelella</taxon>
    </lineage>
</organism>
<dbReference type="CDD" id="cd01392">
    <property type="entry name" value="HTH_LacI"/>
    <property type="match status" value="1"/>
</dbReference>
<evidence type="ECO:0000256" key="1">
    <source>
        <dbReference type="ARBA" id="ARBA00022491"/>
    </source>
</evidence>
<dbReference type="GO" id="GO:0000976">
    <property type="term" value="F:transcription cis-regulatory region binding"/>
    <property type="evidence" value="ECO:0007669"/>
    <property type="project" value="TreeGrafter"/>
</dbReference>
<keyword evidence="1" id="KW-0678">Repressor</keyword>
<evidence type="ECO:0000313" key="7">
    <source>
        <dbReference type="Proteomes" id="UP000032611"/>
    </source>
</evidence>
<evidence type="ECO:0000256" key="4">
    <source>
        <dbReference type="ARBA" id="ARBA00023163"/>
    </source>
</evidence>
<dbReference type="Pfam" id="PF00356">
    <property type="entry name" value="LacI"/>
    <property type="match status" value="1"/>
</dbReference>
<dbReference type="PATRIC" id="fig|1486262.3.peg.2890"/>